<dbReference type="AlphaFoldDB" id="A7NLF0"/>
<feature type="transmembrane region" description="Helical" evidence="8">
    <location>
        <begin position="342"/>
        <end position="363"/>
    </location>
</feature>
<keyword evidence="5 8" id="KW-0812">Transmembrane</keyword>
<keyword evidence="6 8" id="KW-1133">Transmembrane helix</keyword>
<keyword evidence="3" id="KW-0813">Transport</keyword>
<dbReference type="SUPFAM" id="SSF81345">
    <property type="entry name" value="ABC transporter involved in vitamin B12 uptake, BtuC"/>
    <property type="match status" value="1"/>
</dbReference>
<evidence type="ECO:0000256" key="5">
    <source>
        <dbReference type="ARBA" id="ARBA00022692"/>
    </source>
</evidence>
<dbReference type="Pfam" id="PF01032">
    <property type="entry name" value="FecCD"/>
    <property type="match status" value="1"/>
</dbReference>
<keyword evidence="4" id="KW-1003">Cell membrane</keyword>
<organism evidence="9 10">
    <name type="scientific">Roseiflexus castenholzii (strain DSM 13941 / HLO8)</name>
    <dbReference type="NCBI Taxonomy" id="383372"/>
    <lineage>
        <taxon>Bacteria</taxon>
        <taxon>Bacillati</taxon>
        <taxon>Chloroflexota</taxon>
        <taxon>Chloroflexia</taxon>
        <taxon>Chloroflexales</taxon>
        <taxon>Roseiflexineae</taxon>
        <taxon>Roseiflexaceae</taxon>
        <taxon>Roseiflexus</taxon>
    </lineage>
</organism>
<dbReference type="InterPro" id="IPR000522">
    <property type="entry name" value="ABC_transptr_permease_BtuC"/>
</dbReference>
<dbReference type="GO" id="GO:0005886">
    <property type="term" value="C:plasma membrane"/>
    <property type="evidence" value="ECO:0007669"/>
    <property type="project" value="UniProtKB-SubCell"/>
</dbReference>
<dbReference type="Gene3D" id="1.10.3470.10">
    <property type="entry name" value="ABC transporter involved in vitamin B12 uptake, BtuC"/>
    <property type="match status" value="1"/>
</dbReference>
<dbReference type="GO" id="GO:0033214">
    <property type="term" value="P:siderophore-iron import into cell"/>
    <property type="evidence" value="ECO:0007669"/>
    <property type="project" value="TreeGrafter"/>
</dbReference>
<dbReference type="InterPro" id="IPR037294">
    <property type="entry name" value="ABC_BtuC-like"/>
</dbReference>
<keyword evidence="10" id="KW-1185">Reference proteome</keyword>
<evidence type="ECO:0000256" key="3">
    <source>
        <dbReference type="ARBA" id="ARBA00022448"/>
    </source>
</evidence>
<dbReference type="PANTHER" id="PTHR30472">
    <property type="entry name" value="FERRIC ENTEROBACTIN TRANSPORT SYSTEM PERMEASE PROTEIN"/>
    <property type="match status" value="1"/>
</dbReference>
<comment type="similarity">
    <text evidence="2">Belongs to the binding-protein-dependent transport system permease family. FecCD subfamily.</text>
</comment>
<accession>A7NLF0</accession>
<feature type="transmembrane region" description="Helical" evidence="8">
    <location>
        <begin position="182"/>
        <end position="205"/>
    </location>
</feature>
<feature type="transmembrane region" description="Helical" evidence="8">
    <location>
        <begin position="211"/>
        <end position="228"/>
    </location>
</feature>
<protein>
    <submittedName>
        <fullName evidence="9">Transport system permease protein</fullName>
    </submittedName>
</protein>
<evidence type="ECO:0000256" key="7">
    <source>
        <dbReference type="ARBA" id="ARBA00023136"/>
    </source>
</evidence>
<sequence>MHNTDELPMAETTPTSIESTVTAFPWPRLGLRPLALVTMFGVLVGAFVLSLSFGSVRIPLEQVLMILLGGEAERATWKTIIFDFRLPKALTATLAGAALGVSGLQMQTLFRNPMADPFVLGVSSGASLGVALVVLSVGVANTTLLTVAGLPGNMSLAAAASIGAGAVLVLALTLAQRVQSSVTLLILGLMIGYLTSAVVSLLLYFSIAERIQAYVAWSFGSFGGVTWTQMRVLAPAISAGLLLALVLAKALNALLLGEAYARSMGLNIRRTRVGTIASSAVLAGTVTAFCGPIAFLGIAIPHLCRALLRSADHRVLIPACALVGATAALLADLAAQAPGTSVVLPLNAIMALIGAPTVVWIILRRGVSRGTFGV</sequence>
<evidence type="ECO:0000256" key="1">
    <source>
        <dbReference type="ARBA" id="ARBA00004651"/>
    </source>
</evidence>
<evidence type="ECO:0000256" key="8">
    <source>
        <dbReference type="SAM" id="Phobius"/>
    </source>
</evidence>
<feature type="transmembrane region" description="Helical" evidence="8">
    <location>
        <begin position="281"/>
        <end position="303"/>
    </location>
</feature>
<dbReference type="KEGG" id="rca:Rcas_2250"/>
<gene>
    <name evidence="9" type="ordered locus">Rcas_2250</name>
</gene>
<feature type="transmembrane region" description="Helical" evidence="8">
    <location>
        <begin position="34"/>
        <end position="56"/>
    </location>
</feature>
<evidence type="ECO:0000256" key="6">
    <source>
        <dbReference type="ARBA" id="ARBA00022989"/>
    </source>
</evidence>
<evidence type="ECO:0000256" key="4">
    <source>
        <dbReference type="ARBA" id="ARBA00022475"/>
    </source>
</evidence>
<reference evidence="9 10" key="1">
    <citation type="submission" date="2007-08" db="EMBL/GenBank/DDBJ databases">
        <title>Complete sequence of Roseiflexus castenholzii DSM 13941.</title>
        <authorList>
            <consortium name="US DOE Joint Genome Institute"/>
            <person name="Copeland A."/>
            <person name="Lucas S."/>
            <person name="Lapidus A."/>
            <person name="Barry K."/>
            <person name="Glavina del Rio T."/>
            <person name="Dalin E."/>
            <person name="Tice H."/>
            <person name="Pitluck S."/>
            <person name="Thompson L.S."/>
            <person name="Brettin T."/>
            <person name="Bruce D."/>
            <person name="Detter J.C."/>
            <person name="Han C."/>
            <person name="Tapia R."/>
            <person name="Schmutz J."/>
            <person name="Larimer F."/>
            <person name="Land M."/>
            <person name="Hauser L."/>
            <person name="Kyrpides N."/>
            <person name="Mikhailova N."/>
            <person name="Bryant D.A."/>
            <person name="Hanada S."/>
            <person name="Tsukatani Y."/>
            <person name="Richardson P."/>
        </authorList>
    </citation>
    <scope>NUCLEOTIDE SEQUENCE [LARGE SCALE GENOMIC DNA]</scope>
    <source>
        <strain evidence="10">DSM 13941 / HLO8</strain>
    </source>
</reference>
<dbReference type="EMBL" id="CP000804">
    <property type="protein sequence ID" value="ABU58333.1"/>
    <property type="molecule type" value="Genomic_DNA"/>
</dbReference>
<feature type="transmembrane region" description="Helical" evidence="8">
    <location>
        <begin position="315"/>
        <end position="336"/>
    </location>
</feature>
<dbReference type="PANTHER" id="PTHR30472:SF41">
    <property type="entry name" value="TRANSPORT SYSTEM PERMEASE PROTEIN"/>
    <property type="match status" value="1"/>
</dbReference>
<feature type="transmembrane region" description="Helical" evidence="8">
    <location>
        <begin position="240"/>
        <end position="261"/>
    </location>
</feature>
<keyword evidence="7 8" id="KW-0472">Membrane</keyword>
<feature type="transmembrane region" description="Helical" evidence="8">
    <location>
        <begin position="118"/>
        <end position="140"/>
    </location>
</feature>
<dbReference type="HOGENOM" id="CLU_013016_0_0_0"/>
<dbReference type="GO" id="GO:0022857">
    <property type="term" value="F:transmembrane transporter activity"/>
    <property type="evidence" value="ECO:0007669"/>
    <property type="project" value="InterPro"/>
</dbReference>
<dbReference type="Proteomes" id="UP000000263">
    <property type="component" value="Chromosome"/>
</dbReference>
<comment type="subcellular location">
    <subcellularLocation>
        <location evidence="1">Cell membrane</location>
        <topology evidence="1">Multi-pass membrane protein</topology>
    </subcellularLocation>
</comment>
<evidence type="ECO:0000256" key="2">
    <source>
        <dbReference type="ARBA" id="ARBA00007935"/>
    </source>
</evidence>
<dbReference type="eggNOG" id="COG0609">
    <property type="taxonomic scope" value="Bacteria"/>
</dbReference>
<name>A7NLF0_ROSCS</name>
<proteinExistence type="inferred from homology"/>
<dbReference type="STRING" id="383372.Rcas_2250"/>
<feature type="transmembrane region" description="Helical" evidence="8">
    <location>
        <begin position="152"/>
        <end position="175"/>
    </location>
</feature>
<evidence type="ECO:0000313" key="9">
    <source>
        <dbReference type="EMBL" id="ABU58333.1"/>
    </source>
</evidence>
<evidence type="ECO:0000313" key="10">
    <source>
        <dbReference type="Proteomes" id="UP000000263"/>
    </source>
</evidence>